<dbReference type="NCBIfam" id="TIGR01575">
    <property type="entry name" value="rimI"/>
    <property type="match status" value="1"/>
</dbReference>
<dbReference type="Proteomes" id="UP001260872">
    <property type="component" value="Unassembled WGS sequence"/>
</dbReference>
<protein>
    <submittedName>
        <fullName evidence="4">Ribosomal protein S18-alanine N-acetyltransferase</fullName>
        <ecNumber evidence="4">2.3.1.266</ecNumber>
    </submittedName>
</protein>
<evidence type="ECO:0000256" key="2">
    <source>
        <dbReference type="ARBA" id="ARBA00023315"/>
    </source>
</evidence>
<organism evidence="4 5">
    <name type="scientific">Nesterenkonia flava</name>
    <dbReference type="NCBI Taxonomy" id="469799"/>
    <lineage>
        <taxon>Bacteria</taxon>
        <taxon>Bacillati</taxon>
        <taxon>Actinomycetota</taxon>
        <taxon>Actinomycetes</taxon>
        <taxon>Micrococcales</taxon>
        <taxon>Micrococcaceae</taxon>
        <taxon>Nesterenkonia</taxon>
    </lineage>
</organism>
<feature type="domain" description="N-acetyltransferase" evidence="3">
    <location>
        <begin position="9"/>
        <end position="168"/>
    </location>
</feature>
<keyword evidence="4" id="KW-0689">Ribosomal protein</keyword>
<dbReference type="GO" id="GO:0008999">
    <property type="term" value="F:protein-N-terminal-alanine acetyltransferase activity"/>
    <property type="evidence" value="ECO:0007669"/>
    <property type="project" value="UniProtKB-EC"/>
</dbReference>
<keyword evidence="4" id="KW-0687">Ribonucleoprotein</keyword>
<sequence>MSAGHSARWTLRAMRADDVAAVLDLERRLFPHDAWPESFFYDELAHAEPTVPADQATRRYWVAETAEQAGGTAGIIGYAGMMCVLPLADVQTIAVAPEAQGQGLGSALLEEIETEARRRGAEDLLLEVREDNPGAQRLYLRVGFEQIHRRPHYYPDGGDALIMRKHLADPKPSTAANLTGDVR</sequence>
<dbReference type="PROSITE" id="PS51186">
    <property type="entry name" value="GNAT"/>
    <property type="match status" value="1"/>
</dbReference>
<evidence type="ECO:0000256" key="1">
    <source>
        <dbReference type="ARBA" id="ARBA00022679"/>
    </source>
</evidence>
<dbReference type="RefSeq" id="WP_310536291.1">
    <property type="nucleotide sequence ID" value="NZ_BAAAOC010000018.1"/>
</dbReference>
<dbReference type="CDD" id="cd04301">
    <property type="entry name" value="NAT_SF"/>
    <property type="match status" value="1"/>
</dbReference>
<dbReference type="Gene3D" id="3.40.630.30">
    <property type="match status" value="1"/>
</dbReference>
<gene>
    <name evidence="4" type="primary">rimI</name>
    <name evidence="4" type="ORF">RH857_01955</name>
</gene>
<dbReference type="InterPro" id="IPR016181">
    <property type="entry name" value="Acyl_CoA_acyltransferase"/>
</dbReference>
<dbReference type="InterPro" id="IPR006464">
    <property type="entry name" value="AcTrfase_RimI/Ard1"/>
</dbReference>
<keyword evidence="1 4" id="KW-0808">Transferase</keyword>
<dbReference type="SUPFAM" id="SSF55729">
    <property type="entry name" value="Acyl-CoA N-acyltransferases (Nat)"/>
    <property type="match status" value="1"/>
</dbReference>
<dbReference type="EC" id="2.3.1.266" evidence="4"/>
<dbReference type="GO" id="GO:0005840">
    <property type="term" value="C:ribosome"/>
    <property type="evidence" value="ECO:0007669"/>
    <property type="project" value="UniProtKB-KW"/>
</dbReference>
<dbReference type="InterPro" id="IPR050832">
    <property type="entry name" value="Bact_Acetyltransf"/>
</dbReference>
<evidence type="ECO:0000259" key="3">
    <source>
        <dbReference type="PROSITE" id="PS51186"/>
    </source>
</evidence>
<proteinExistence type="predicted"/>
<comment type="caution">
    <text evidence="4">The sequence shown here is derived from an EMBL/GenBank/DDBJ whole genome shotgun (WGS) entry which is preliminary data.</text>
</comment>
<keyword evidence="2 4" id="KW-0012">Acyltransferase</keyword>
<dbReference type="Pfam" id="PF00583">
    <property type="entry name" value="Acetyltransf_1"/>
    <property type="match status" value="1"/>
</dbReference>
<keyword evidence="5" id="KW-1185">Reference proteome</keyword>
<evidence type="ECO:0000313" key="5">
    <source>
        <dbReference type="Proteomes" id="UP001260872"/>
    </source>
</evidence>
<name>A0ABU1FRY1_9MICC</name>
<evidence type="ECO:0000313" key="4">
    <source>
        <dbReference type="EMBL" id="MDR5710906.1"/>
    </source>
</evidence>
<accession>A0ABU1FRY1</accession>
<dbReference type="EMBL" id="JAVKGT010000003">
    <property type="protein sequence ID" value="MDR5710906.1"/>
    <property type="molecule type" value="Genomic_DNA"/>
</dbReference>
<dbReference type="PANTHER" id="PTHR43877">
    <property type="entry name" value="AMINOALKYLPHOSPHONATE N-ACETYLTRANSFERASE-RELATED-RELATED"/>
    <property type="match status" value="1"/>
</dbReference>
<dbReference type="InterPro" id="IPR000182">
    <property type="entry name" value="GNAT_dom"/>
</dbReference>
<reference evidence="5" key="1">
    <citation type="submission" date="2023-07" db="EMBL/GenBank/DDBJ databases">
        <title>Description of three actinobacteria isolated from air of manufacturing shop in a pharmaceutical factory.</title>
        <authorList>
            <person name="Zhang D.-F."/>
        </authorList>
    </citation>
    <scope>NUCLEOTIDE SEQUENCE [LARGE SCALE GENOMIC DNA]</scope>
    <source>
        <strain evidence="5">CCTCC AB 207010</strain>
    </source>
</reference>